<accession>A0ABQ8WPI6</accession>
<dbReference type="SUPFAM" id="SSF53383">
    <property type="entry name" value="PLP-dependent transferases"/>
    <property type="match status" value="1"/>
</dbReference>
<dbReference type="Pfam" id="PF00155">
    <property type="entry name" value="Aminotran_1_2"/>
    <property type="match status" value="1"/>
</dbReference>
<evidence type="ECO:0000256" key="4">
    <source>
        <dbReference type="ARBA" id="ARBA00022898"/>
    </source>
</evidence>
<gene>
    <name evidence="6" type="ORF">N7505_003070</name>
</gene>
<protein>
    <recommendedName>
        <fullName evidence="5">Aminotransferase class I/classII large domain-containing protein</fullName>
    </recommendedName>
</protein>
<feature type="domain" description="Aminotransferase class I/classII large" evidence="5">
    <location>
        <begin position="84"/>
        <end position="236"/>
    </location>
</feature>
<keyword evidence="4" id="KW-0663">Pyridoxal phosphate</keyword>
<organism evidence="6 7">
    <name type="scientific">Penicillium chrysogenum</name>
    <name type="common">Penicillium notatum</name>
    <dbReference type="NCBI Taxonomy" id="5076"/>
    <lineage>
        <taxon>Eukaryota</taxon>
        <taxon>Fungi</taxon>
        <taxon>Dikarya</taxon>
        <taxon>Ascomycota</taxon>
        <taxon>Pezizomycotina</taxon>
        <taxon>Eurotiomycetes</taxon>
        <taxon>Eurotiomycetidae</taxon>
        <taxon>Eurotiales</taxon>
        <taxon>Aspergillaceae</taxon>
        <taxon>Penicillium</taxon>
        <taxon>Penicillium chrysogenum species complex</taxon>
    </lineage>
</organism>
<comment type="cofactor">
    <cofactor evidence="1">
        <name>pyridoxal 5'-phosphate</name>
        <dbReference type="ChEBI" id="CHEBI:597326"/>
    </cofactor>
</comment>
<dbReference type="InterPro" id="IPR050087">
    <property type="entry name" value="AON_synthase_class-II"/>
</dbReference>
<dbReference type="PANTHER" id="PTHR13693:SF77">
    <property type="entry name" value="8-AMINO-7-OXONONANOATE SYNTHASE"/>
    <property type="match status" value="1"/>
</dbReference>
<evidence type="ECO:0000313" key="7">
    <source>
        <dbReference type="Proteomes" id="UP001220256"/>
    </source>
</evidence>
<evidence type="ECO:0000313" key="6">
    <source>
        <dbReference type="EMBL" id="KAJ5274525.1"/>
    </source>
</evidence>
<proteinExistence type="inferred from homology"/>
<keyword evidence="7" id="KW-1185">Reference proteome</keyword>
<comment type="caution">
    <text evidence="6">The sequence shown here is derived from an EMBL/GenBank/DDBJ whole genome shotgun (WGS) entry which is preliminary data.</text>
</comment>
<evidence type="ECO:0000256" key="1">
    <source>
        <dbReference type="ARBA" id="ARBA00001933"/>
    </source>
</evidence>
<dbReference type="InterPro" id="IPR015421">
    <property type="entry name" value="PyrdxlP-dep_Trfase_major"/>
</dbReference>
<dbReference type="InterPro" id="IPR004839">
    <property type="entry name" value="Aminotransferase_I/II_large"/>
</dbReference>
<evidence type="ECO:0000256" key="2">
    <source>
        <dbReference type="ARBA" id="ARBA00010008"/>
    </source>
</evidence>
<dbReference type="PANTHER" id="PTHR13693">
    <property type="entry name" value="CLASS II AMINOTRANSFERASE/8-AMINO-7-OXONONANOATE SYNTHASE"/>
    <property type="match status" value="1"/>
</dbReference>
<sequence length="246" mass="26998">MSVVTLLSDWIKSQKIKGPQTKDASTFYRNLEEAPDLRRAHHSIFSNHKSAWKLRTSIDFCSNDKLSLGTAGEIRRTFLDELAANPNLRCTQDVEAEIAAFYGAKTALIVGSGYEANTTIHGAVPRPGDAIVYDELVHASTHDSMMHSLAQCRIQFRHNDVDALRDAISSILDSQPMIANGSRSVLIPVESVYRDVPSRQCVFIADEVHATGILGPKGAGLVSQLGVEKDIAMRLHTCGVPISTWR</sequence>
<comment type="similarity">
    <text evidence="2">Belongs to the class-II pyridoxal-phosphate-dependent aminotransferase family. BioF subfamily.</text>
</comment>
<name>A0ABQ8WPI6_PENCH</name>
<dbReference type="Proteomes" id="UP001220256">
    <property type="component" value="Unassembled WGS sequence"/>
</dbReference>
<reference evidence="6 7" key="1">
    <citation type="journal article" date="2023" name="IMA Fungus">
        <title>Comparative genomic study of the Penicillium genus elucidates a diverse pangenome and 15 lateral gene transfer events.</title>
        <authorList>
            <person name="Petersen C."/>
            <person name="Sorensen T."/>
            <person name="Nielsen M.R."/>
            <person name="Sondergaard T.E."/>
            <person name="Sorensen J.L."/>
            <person name="Fitzpatrick D.A."/>
            <person name="Frisvad J.C."/>
            <person name="Nielsen K.L."/>
        </authorList>
    </citation>
    <scope>NUCLEOTIDE SEQUENCE [LARGE SCALE GENOMIC DNA]</scope>
    <source>
        <strain evidence="6 7">IBT 3361</strain>
    </source>
</reference>
<evidence type="ECO:0000259" key="5">
    <source>
        <dbReference type="Pfam" id="PF00155"/>
    </source>
</evidence>
<keyword evidence="3" id="KW-0808">Transferase</keyword>
<dbReference type="Gene3D" id="3.40.640.10">
    <property type="entry name" value="Type I PLP-dependent aspartate aminotransferase-like (Major domain)"/>
    <property type="match status" value="1"/>
</dbReference>
<dbReference type="EMBL" id="JAPVEB010000002">
    <property type="protein sequence ID" value="KAJ5274525.1"/>
    <property type="molecule type" value="Genomic_DNA"/>
</dbReference>
<evidence type="ECO:0000256" key="3">
    <source>
        <dbReference type="ARBA" id="ARBA00022679"/>
    </source>
</evidence>
<dbReference type="InterPro" id="IPR015424">
    <property type="entry name" value="PyrdxlP-dep_Trfase"/>
</dbReference>